<dbReference type="RefSeq" id="WP_106263576.1">
    <property type="nucleotide sequence ID" value="NZ_PVTQ01000004.1"/>
</dbReference>
<dbReference type="Proteomes" id="UP000238392">
    <property type="component" value="Unassembled WGS sequence"/>
</dbReference>
<dbReference type="OrthoDB" id="9816309at2"/>
<evidence type="ECO:0000256" key="1">
    <source>
        <dbReference type="ARBA" id="ARBA00000085"/>
    </source>
</evidence>
<organism evidence="10 11">
    <name type="scientific">Donghicola tyrosinivorans</name>
    <dbReference type="NCBI Taxonomy" id="1652492"/>
    <lineage>
        <taxon>Bacteria</taxon>
        <taxon>Pseudomonadati</taxon>
        <taxon>Pseudomonadota</taxon>
        <taxon>Alphaproteobacteria</taxon>
        <taxon>Rhodobacterales</taxon>
        <taxon>Roseobacteraceae</taxon>
        <taxon>Donghicola</taxon>
    </lineage>
</organism>
<evidence type="ECO:0000256" key="7">
    <source>
        <dbReference type="ARBA" id="ARBA00022840"/>
    </source>
</evidence>
<evidence type="ECO:0000256" key="3">
    <source>
        <dbReference type="ARBA" id="ARBA00022553"/>
    </source>
</evidence>
<proteinExistence type="predicted"/>
<dbReference type="GO" id="GO:0004673">
    <property type="term" value="F:protein histidine kinase activity"/>
    <property type="evidence" value="ECO:0007669"/>
    <property type="project" value="UniProtKB-EC"/>
</dbReference>
<evidence type="ECO:0000313" key="11">
    <source>
        <dbReference type="Proteomes" id="UP000238392"/>
    </source>
</evidence>
<keyword evidence="6 10" id="KW-0418">Kinase</keyword>
<dbReference type="EMBL" id="PVTQ01000004">
    <property type="protein sequence ID" value="PRY91042.1"/>
    <property type="molecule type" value="Genomic_DNA"/>
</dbReference>
<protein>
    <recommendedName>
        <fullName evidence="2">histidine kinase</fullName>
        <ecNumber evidence="2">2.7.13.3</ecNumber>
    </recommendedName>
</protein>
<dbReference type="SMART" id="SM00065">
    <property type="entry name" value="GAF"/>
    <property type="match status" value="1"/>
</dbReference>
<keyword evidence="3" id="KW-0597">Phosphoprotein</keyword>
<sequence>MAKPFPLSVPPEHLEILQDVLRLRALDMAALMDTPQEEIFDRAVRLATTVTGVKVGLLSLVDGERQFFKASHGLPIASEADRQTPLCSSFCQYVVTTRDALAVTDAREHDLLKDNPAIRDLDVIAYLGVPVHDAAGHALGSFCAIHDEPHEWTQQDVQSLTDLRNMVETELMLRAVLSERQILLDEMNHRLKNLFALVSGFIRMNRRNYTEVGPLADALEDRISALASAHELIVPVVTATRNFIPEVSLRALFETVLRPHVPIGSDRLVLEGPDVQLEAQRITNLALAVHELATNAAKYGALSGLEGTLHVRWSVQDGALSLQWHEYLPCGSLQPSAHKGFGTRLIQMCIEGQLGGQVTSVADPSGMRYAISFTL</sequence>
<dbReference type="InterPro" id="IPR036890">
    <property type="entry name" value="HATPase_C_sf"/>
</dbReference>
<dbReference type="PANTHER" id="PTHR41523">
    <property type="entry name" value="TWO-COMPONENT SYSTEM SENSOR PROTEIN"/>
    <property type="match status" value="1"/>
</dbReference>
<keyword evidence="7" id="KW-0067">ATP-binding</keyword>
<dbReference type="EC" id="2.7.13.3" evidence="2"/>
<accession>A0A2T0WWH5</accession>
<evidence type="ECO:0000259" key="8">
    <source>
        <dbReference type="SMART" id="SM00065"/>
    </source>
</evidence>
<comment type="catalytic activity">
    <reaction evidence="1">
        <text>ATP + protein L-histidine = ADP + protein N-phospho-L-histidine.</text>
        <dbReference type="EC" id="2.7.13.3"/>
    </reaction>
</comment>
<feature type="domain" description="GAF" evidence="8">
    <location>
        <begin position="35"/>
        <end position="181"/>
    </location>
</feature>
<keyword evidence="4" id="KW-0808">Transferase</keyword>
<evidence type="ECO:0000313" key="10">
    <source>
        <dbReference type="EMBL" id="PRY91042.1"/>
    </source>
</evidence>
<evidence type="ECO:0000256" key="2">
    <source>
        <dbReference type="ARBA" id="ARBA00012438"/>
    </source>
</evidence>
<keyword evidence="5" id="KW-0547">Nucleotide-binding</keyword>
<evidence type="ECO:0000256" key="6">
    <source>
        <dbReference type="ARBA" id="ARBA00022777"/>
    </source>
</evidence>
<name>A0A2T0WWH5_9RHOB</name>
<dbReference type="AlphaFoldDB" id="A0A2T0WWH5"/>
<evidence type="ECO:0000259" key="9">
    <source>
        <dbReference type="SMART" id="SM00911"/>
    </source>
</evidence>
<dbReference type="SMART" id="SM00911">
    <property type="entry name" value="HWE_HK"/>
    <property type="match status" value="1"/>
</dbReference>
<dbReference type="Pfam" id="PF01590">
    <property type="entry name" value="GAF"/>
    <property type="match status" value="1"/>
</dbReference>
<keyword evidence="11" id="KW-1185">Reference proteome</keyword>
<dbReference type="InterPro" id="IPR011102">
    <property type="entry name" value="Sig_transdc_His_kinase_HWE"/>
</dbReference>
<dbReference type="PANTHER" id="PTHR41523:SF8">
    <property type="entry name" value="ETHYLENE RESPONSE SENSOR PROTEIN"/>
    <property type="match status" value="1"/>
</dbReference>
<comment type="caution">
    <text evidence="10">The sequence shown here is derived from an EMBL/GenBank/DDBJ whole genome shotgun (WGS) entry which is preliminary data.</text>
</comment>
<dbReference type="InterPro" id="IPR029016">
    <property type="entry name" value="GAF-like_dom_sf"/>
</dbReference>
<dbReference type="SUPFAM" id="SSF55781">
    <property type="entry name" value="GAF domain-like"/>
    <property type="match status" value="1"/>
</dbReference>
<evidence type="ECO:0000256" key="4">
    <source>
        <dbReference type="ARBA" id="ARBA00022679"/>
    </source>
</evidence>
<dbReference type="Gene3D" id="3.30.450.40">
    <property type="match status" value="1"/>
</dbReference>
<reference evidence="10 11" key="1">
    <citation type="submission" date="2018-03" db="EMBL/GenBank/DDBJ databases">
        <title>Genomic Encyclopedia of Archaeal and Bacterial Type Strains, Phase II (KMG-II): from individual species to whole genera.</title>
        <authorList>
            <person name="Goeker M."/>
        </authorList>
    </citation>
    <scope>NUCLEOTIDE SEQUENCE [LARGE SCALE GENOMIC DNA]</scope>
    <source>
        <strain evidence="10 11">DSM 100212</strain>
    </source>
</reference>
<dbReference type="GO" id="GO:0005524">
    <property type="term" value="F:ATP binding"/>
    <property type="evidence" value="ECO:0007669"/>
    <property type="project" value="UniProtKB-KW"/>
</dbReference>
<evidence type="ECO:0000256" key="5">
    <source>
        <dbReference type="ARBA" id="ARBA00022741"/>
    </source>
</evidence>
<gene>
    <name evidence="10" type="ORF">CLV74_10454</name>
</gene>
<feature type="domain" description="Signal transduction histidine kinase HWE region" evidence="9">
    <location>
        <begin position="186"/>
        <end position="274"/>
    </location>
</feature>
<dbReference type="InterPro" id="IPR003018">
    <property type="entry name" value="GAF"/>
</dbReference>
<dbReference type="Gene3D" id="3.30.565.10">
    <property type="entry name" value="Histidine kinase-like ATPase, C-terminal domain"/>
    <property type="match status" value="1"/>
</dbReference>
<dbReference type="Pfam" id="PF07536">
    <property type="entry name" value="HWE_HK"/>
    <property type="match status" value="1"/>
</dbReference>